<dbReference type="Proteomes" id="UP001055439">
    <property type="component" value="Chromosome 7"/>
</dbReference>
<accession>A0A9E7GMN9</accession>
<proteinExistence type="predicted"/>
<dbReference type="EMBL" id="CP097509">
    <property type="protein sequence ID" value="URE18131.1"/>
    <property type="molecule type" value="Genomic_DNA"/>
</dbReference>
<evidence type="ECO:0000313" key="3">
    <source>
        <dbReference type="Proteomes" id="UP001055439"/>
    </source>
</evidence>
<protein>
    <submittedName>
        <fullName evidence="2">Uncharacterized protein</fullName>
    </submittedName>
</protein>
<dbReference type="AlphaFoldDB" id="A0A9E7GMN9"/>
<reference evidence="2" key="1">
    <citation type="submission" date="2022-05" db="EMBL/GenBank/DDBJ databases">
        <title>The Musa troglodytarum L. genome provides insights into the mechanism of non-climacteric behaviour and enrichment of carotenoids.</title>
        <authorList>
            <person name="Wang J."/>
        </authorList>
    </citation>
    <scope>NUCLEOTIDE SEQUENCE</scope>
    <source>
        <tissue evidence="2">Leaf</tissue>
    </source>
</reference>
<keyword evidence="3" id="KW-1185">Reference proteome</keyword>
<evidence type="ECO:0000256" key="1">
    <source>
        <dbReference type="SAM" id="MobiDB-lite"/>
    </source>
</evidence>
<sequence>MDVFCLLLLFGILLLLFAFSYFPVSAIRGLWKDHLPGLRFRRVALGRQLAALPSRRRVGAPERPAHHPFPPPDAAAPKPYDIRHVSKTTGEGAVSSSDLHKVSANSRVRFEPLDLPLRHVTYWSSGG</sequence>
<evidence type="ECO:0000313" key="2">
    <source>
        <dbReference type="EMBL" id="URE18131.1"/>
    </source>
</evidence>
<feature type="region of interest" description="Disordered" evidence="1">
    <location>
        <begin position="55"/>
        <end position="80"/>
    </location>
</feature>
<organism evidence="2 3">
    <name type="scientific">Musa troglodytarum</name>
    <name type="common">fe'i banana</name>
    <dbReference type="NCBI Taxonomy" id="320322"/>
    <lineage>
        <taxon>Eukaryota</taxon>
        <taxon>Viridiplantae</taxon>
        <taxon>Streptophyta</taxon>
        <taxon>Embryophyta</taxon>
        <taxon>Tracheophyta</taxon>
        <taxon>Spermatophyta</taxon>
        <taxon>Magnoliopsida</taxon>
        <taxon>Liliopsida</taxon>
        <taxon>Zingiberales</taxon>
        <taxon>Musaceae</taxon>
        <taxon>Musa</taxon>
    </lineage>
</organism>
<name>A0A9E7GMN9_9LILI</name>
<gene>
    <name evidence="2" type="ORF">MUK42_26593</name>
</gene>